<dbReference type="InterPro" id="IPR000150">
    <property type="entry name" value="Cof"/>
</dbReference>
<dbReference type="SFLD" id="SFLDS00003">
    <property type="entry name" value="Haloacid_Dehalogenase"/>
    <property type="match status" value="1"/>
</dbReference>
<dbReference type="InterPro" id="IPR036412">
    <property type="entry name" value="HAD-like_sf"/>
</dbReference>
<name>A0A2T3JND8_9GAMM</name>
<organism evidence="1 2">
    <name type="scientific">Photobacterium frigidiphilum</name>
    <dbReference type="NCBI Taxonomy" id="264736"/>
    <lineage>
        <taxon>Bacteria</taxon>
        <taxon>Pseudomonadati</taxon>
        <taxon>Pseudomonadota</taxon>
        <taxon>Gammaproteobacteria</taxon>
        <taxon>Vibrionales</taxon>
        <taxon>Vibrionaceae</taxon>
        <taxon>Photobacterium</taxon>
    </lineage>
</organism>
<protein>
    <submittedName>
        <fullName evidence="1">Cof-type HAD-IIB family hydrolase</fullName>
    </submittedName>
</protein>
<comment type="caution">
    <text evidence="1">The sequence shown here is derived from an EMBL/GenBank/DDBJ whole genome shotgun (WGS) entry which is preliminary data.</text>
</comment>
<evidence type="ECO:0000313" key="2">
    <source>
        <dbReference type="Proteomes" id="UP000240987"/>
    </source>
</evidence>
<accession>A0A2T3JND8</accession>
<dbReference type="SUPFAM" id="SSF56784">
    <property type="entry name" value="HAD-like"/>
    <property type="match status" value="1"/>
</dbReference>
<dbReference type="EMBL" id="PYMJ01000003">
    <property type="protein sequence ID" value="PSU50541.1"/>
    <property type="molecule type" value="Genomic_DNA"/>
</dbReference>
<dbReference type="GO" id="GO:0005829">
    <property type="term" value="C:cytosol"/>
    <property type="evidence" value="ECO:0007669"/>
    <property type="project" value="TreeGrafter"/>
</dbReference>
<dbReference type="CDD" id="cd07516">
    <property type="entry name" value="HAD_Pase"/>
    <property type="match status" value="1"/>
</dbReference>
<dbReference type="InterPro" id="IPR023214">
    <property type="entry name" value="HAD_sf"/>
</dbReference>
<dbReference type="Gene3D" id="3.40.50.1000">
    <property type="entry name" value="HAD superfamily/HAD-like"/>
    <property type="match status" value="1"/>
</dbReference>
<dbReference type="Gene3D" id="3.30.1240.10">
    <property type="match status" value="1"/>
</dbReference>
<evidence type="ECO:0000313" key="1">
    <source>
        <dbReference type="EMBL" id="PSU50541.1"/>
    </source>
</evidence>
<keyword evidence="1" id="KW-0378">Hydrolase</keyword>
<dbReference type="NCBIfam" id="TIGR01484">
    <property type="entry name" value="HAD-SF-IIB"/>
    <property type="match status" value="1"/>
</dbReference>
<gene>
    <name evidence="1" type="ORF">C9J12_04255</name>
</gene>
<dbReference type="OrthoDB" id="9781413at2"/>
<sequence length="283" mass="31883">MVYAIQSKGINMTYSVLALDLDGTTLTTDHQILPEIKDAIARIKDTTTVLLVTGRHHTAARPYHHDLELDTPIICCNGTYVYDYSTNSVITEQAISHDNARQFVTLAQQNKLNMVMYVTNKMTFSAKTPIHYMEAMEIWSQQFPDDIKPEIERIHSFLDEIDNNAYIWKFVVEGDIENITHFAELPFIRSTFTGEKSWSNRIDFSNKGNTKGFRLAEYLADQHIDPSKVVAIGDNHNDISMITLAGLGVAMANADEAVKQIADRITTTTNNDQGISEIIADCF</sequence>
<dbReference type="AlphaFoldDB" id="A0A2T3JND8"/>
<dbReference type="GO" id="GO:0000287">
    <property type="term" value="F:magnesium ion binding"/>
    <property type="evidence" value="ECO:0007669"/>
    <property type="project" value="UniProtKB-ARBA"/>
</dbReference>
<reference evidence="1 2" key="1">
    <citation type="submission" date="2018-01" db="EMBL/GenBank/DDBJ databases">
        <title>Whole genome sequencing of Histamine producing bacteria.</title>
        <authorList>
            <person name="Butler K."/>
        </authorList>
    </citation>
    <scope>NUCLEOTIDE SEQUENCE [LARGE SCALE GENOMIC DNA]</scope>
    <source>
        <strain evidence="1 2">JCM 12947</strain>
    </source>
</reference>
<dbReference type="NCBIfam" id="TIGR00099">
    <property type="entry name" value="Cof-subfamily"/>
    <property type="match status" value="1"/>
</dbReference>
<dbReference type="PANTHER" id="PTHR10000">
    <property type="entry name" value="PHOSPHOSERINE PHOSPHATASE"/>
    <property type="match status" value="1"/>
</dbReference>
<dbReference type="Pfam" id="PF08282">
    <property type="entry name" value="Hydrolase_3"/>
    <property type="match status" value="1"/>
</dbReference>
<dbReference type="PANTHER" id="PTHR10000:SF58">
    <property type="entry name" value="PYRIDOXAL PHOSPHATE PHOSPHATASE YBHA"/>
    <property type="match status" value="1"/>
</dbReference>
<keyword evidence="2" id="KW-1185">Reference proteome</keyword>
<dbReference type="Proteomes" id="UP000240987">
    <property type="component" value="Unassembled WGS sequence"/>
</dbReference>
<proteinExistence type="predicted"/>
<dbReference type="InterPro" id="IPR006379">
    <property type="entry name" value="HAD-SF_hydro_IIB"/>
</dbReference>
<dbReference type="PROSITE" id="PS01229">
    <property type="entry name" value="COF_2"/>
    <property type="match status" value="1"/>
</dbReference>
<dbReference type="SFLD" id="SFLDG01140">
    <property type="entry name" value="C2.B:_Phosphomannomutase_and_P"/>
    <property type="match status" value="1"/>
</dbReference>
<dbReference type="GO" id="GO:0016791">
    <property type="term" value="F:phosphatase activity"/>
    <property type="evidence" value="ECO:0007669"/>
    <property type="project" value="UniProtKB-ARBA"/>
</dbReference>